<organism evidence="2 3">
    <name type="scientific">Streptomyces acidiscabies</name>
    <dbReference type="NCBI Taxonomy" id="42234"/>
    <lineage>
        <taxon>Bacteria</taxon>
        <taxon>Bacillati</taxon>
        <taxon>Actinomycetota</taxon>
        <taxon>Actinomycetes</taxon>
        <taxon>Kitasatosporales</taxon>
        <taxon>Streptomycetaceae</taxon>
        <taxon>Streptomyces</taxon>
    </lineage>
</organism>
<dbReference type="EMBL" id="JPPY01000213">
    <property type="protein sequence ID" value="KND26272.1"/>
    <property type="molecule type" value="Genomic_DNA"/>
</dbReference>
<evidence type="ECO:0000313" key="3">
    <source>
        <dbReference type="Proteomes" id="UP000037151"/>
    </source>
</evidence>
<dbReference type="PATRIC" id="fig|42234.21.peg.7732"/>
<reference evidence="3" key="1">
    <citation type="submission" date="2014-07" db="EMBL/GenBank/DDBJ databases">
        <title>Genome sequencing of plant-pathogenic Streptomyces species.</title>
        <authorList>
            <person name="Harrison J."/>
            <person name="Sapp M."/>
            <person name="Thwaites R."/>
            <person name="Studholme D.J."/>
        </authorList>
    </citation>
    <scope>NUCLEOTIDE SEQUENCE [LARGE SCALE GENOMIC DNA]</scope>
    <source>
        <strain evidence="3">NCPPB 4445</strain>
    </source>
</reference>
<evidence type="ECO:0000256" key="1">
    <source>
        <dbReference type="SAM" id="MobiDB-lite"/>
    </source>
</evidence>
<gene>
    <name evidence="2" type="ORF">IQ63_37560</name>
</gene>
<sequence>MEAQSVPRPAPPAPAPGRTRLAWGPVGWELTSGDPAEHRWFAAHLSVTGDHLPYAAPLRTFRIEVRTGASDAWRGAAGPVALIRDVPHHRTLVEGRPAWVRAGGAPYAYVHRGGDDWLVLREERGADRFRPAETLAAELLNVTLAGLGGTTVHASAATAPHGTLFAGASGTGKSTLALALAAGGGAFIAGDRSVLLPGEHRWYVAGAAVAARFGRGTLHATGHAGRVAAARLLRHGSAAPAPKSPKALLTQTELHGLLGTRTSAGAPLARVALLEHTADAAPAVTRVPPDEAAPLLLTHLLPAPAPWWDGSPPPAVLAPCPPVPTFRVRWNPVAHPAGTVLRLLDGAGAAGRVGSRAS</sequence>
<accession>A0A0L0JKR1</accession>
<name>A0A0L0JKR1_9ACTN</name>
<proteinExistence type="predicted"/>
<comment type="caution">
    <text evidence="2">The sequence shown here is derived from an EMBL/GenBank/DDBJ whole genome shotgun (WGS) entry which is preliminary data.</text>
</comment>
<dbReference type="SUPFAM" id="SSF53795">
    <property type="entry name" value="PEP carboxykinase-like"/>
    <property type="match status" value="1"/>
</dbReference>
<protein>
    <recommendedName>
        <fullName evidence="4">HPr kinase/phosphorylase</fullName>
    </recommendedName>
</protein>
<evidence type="ECO:0000313" key="2">
    <source>
        <dbReference type="EMBL" id="KND26272.1"/>
    </source>
</evidence>
<feature type="region of interest" description="Disordered" evidence="1">
    <location>
        <begin position="1"/>
        <end position="21"/>
    </location>
</feature>
<dbReference type="InterPro" id="IPR027417">
    <property type="entry name" value="P-loop_NTPase"/>
</dbReference>
<dbReference type="Proteomes" id="UP000037151">
    <property type="component" value="Unassembled WGS sequence"/>
</dbReference>
<evidence type="ECO:0008006" key="4">
    <source>
        <dbReference type="Google" id="ProtNLM"/>
    </source>
</evidence>
<dbReference type="Gene3D" id="3.40.50.300">
    <property type="entry name" value="P-loop containing nucleotide triphosphate hydrolases"/>
    <property type="match status" value="1"/>
</dbReference>
<dbReference type="AlphaFoldDB" id="A0A0L0JKR1"/>